<dbReference type="eggNOG" id="COG4636">
    <property type="taxonomic scope" value="Bacteria"/>
</dbReference>
<dbReference type="InterPro" id="IPR012296">
    <property type="entry name" value="Nuclease_put_TT1808"/>
</dbReference>
<reference evidence="2" key="1">
    <citation type="submission" date="2012-04" db="EMBL/GenBank/DDBJ databases">
        <title>Finished genome of Dactylococcopsis salina PCC 8305.</title>
        <authorList>
            <consortium name="US DOE Joint Genome Institute"/>
            <person name="Gugger M."/>
            <person name="Coursin T."/>
            <person name="Rippka R."/>
            <person name="Tandeau De Marsac N."/>
            <person name="Huntemann M."/>
            <person name="Wei C.-L."/>
            <person name="Han J."/>
            <person name="Detter J.C."/>
            <person name="Han C."/>
            <person name="Tapia R."/>
            <person name="Daligault H."/>
            <person name="Chen A."/>
            <person name="Krypides N."/>
            <person name="Mavromatis K."/>
            <person name="Markowitz V."/>
            <person name="Szeto E."/>
            <person name="Ivanova N."/>
            <person name="Ovchinnikova G."/>
            <person name="Pagani I."/>
            <person name="Pati A."/>
            <person name="Goodwin L."/>
            <person name="Peters L."/>
            <person name="Pitluck S."/>
            <person name="Woyke T."/>
            <person name="Kerfeld C."/>
        </authorList>
    </citation>
    <scope>NUCLEOTIDE SEQUENCE [LARGE SCALE GENOMIC DNA]</scope>
    <source>
        <strain evidence="2">PCC 8305</strain>
    </source>
</reference>
<name>K9YPS7_DACS8</name>
<dbReference type="Gene3D" id="3.90.1570.10">
    <property type="entry name" value="tt1808, chain A"/>
    <property type="match status" value="1"/>
</dbReference>
<dbReference type="AlphaFoldDB" id="K9YPS7"/>
<dbReference type="InterPro" id="IPR008538">
    <property type="entry name" value="Uma2"/>
</dbReference>
<dbReference type="STRING" id="13035.Dacsa_0059"/>
<gene>
    <name evidence="2" type="ORF">Dacsa_0059</name>
</gene>
<dbReference type="RefSeq" id="WP_015227892.1">
    <property type="nucleotide sequence ID" value="NC_019780.1"/>
</dbReference>
<accession>K9YPS7</accession>
<dbReference type="PATRIC" id="fig|13035.3.peg.65"/>
<dbReference type="SUPFAM" id="SSF52980">
    <property type="entry name" value="Restriction endonuclease-like"/>
    <property type="match status" value="1"/>
</dbReference>
<dbReference type="InterPro" id="IPR011335">
    <property type="entry name" value="Restrct_endonuc-II-like"/>
</dbReference>
<evidence type="ECO:0000313" key="3">
    <source>
        <dbReference type="Proteomes" id="UP000010482"/>
    </source>
</evidence>
<evidence type="ECO:0000259" key="1">
    <source>
        <dbReference type="Pfam" id="PF05685"/>
    </source>
</evidence>
<dbReference type="Pfam" id="PF05685">
    <property type="entry name" value="Uma2"/>
    <property type="match status" value="1"/>
</dbReference>
<dbReference type="Proteomes" id="UP000010482">
    <property type="component" value="Chromosome"/>
</dbReference>
<dbReference type="OrthoDB" id="5768410at2"/>
<sequence length="211" mass="24334">MITISPRSIGEHYTLLQGVKWQTYQLLALDLAETSNQHLTYDRGILEIMTPLPEHERNKRLLGRIVETTTEILGLEVYSLGSTTWSRKDLQRGIEPDECYYITEEATVRGKVNFDLTVDPPPDLAIEIDITSSSLDRLSIYAALGIREVWRFNGKELYIYVLENGSYQDCEQSQVLSVLNKNEIIKILNQRDTMGENALLKQLREWLQNQE</sequence>
<dbReference type="PANTHER" id="PTHR47152">
    <property type="entry name" value="SLR2084 PROTEIN-RELATED"/>
    <property type="match status" value="1"/>
</dbReference>
<evidence type="ECO:0000313" key="2">
    <source>
        <dbReference type="EMBL" id="AFZ48879.1"/>
    </source>
</evidence>
<keyword evidence="3" id="KW-1185">Reference proteome</keyword>
<dbReference type="PANTHER" id="PTHR47152:SF2">
    <property type="entry name" value="SLR2084 PROTEIN"/>
    <property type="match status" value="1"/>
</dbReference>
<feature type="domain" description="Putative restriction endonuclease" evidence="1">
    <location>
        <begin position="24"/>
        <end position="180"/>
    </location>
</feature>
<proteinExistence type="predicted"/>
<dbReference type="EMBL" id="CP003944">
    <property type="protein sequence ID" value="AFZ48879.1"/>
    <property type="molecule type" value="Genomic_DNA"/>
</dbReference>
<protein>
    <recommendedName>
        <fullName evidence="1">Putative restriction endonuclease domain-containing protein</fullName>
    </recommendedName>
</protein>
<dbReference type="HOGENOM" id="CLU_098557_0_0_3"/>
<dbReference type="CDD" id="cd06260">
    <property type="entry name" value="DUF820-like"/>
    <property type="match status" value="1"/>
</dbReference>
<dbReference type="KEGG" id="dsl:Dacsa_0059"/>
<organism evidence="2 3">
    <name type="scientific">Dactylococcopsis salina (strain PCC 8305)</name>
    <name type="common">Myxobactron salinum</name>
    <dbReference type="NCBI Taxonomy" id="13035"/>
    <lineage>
        <taxon>Bacteria</taxon>
        <taxon>Bacillati</taxon>
        <taxon>Cyanobacteriota</taxon>
        <taxon>Cyanophyceae</taxon>
        <taxon>Nodosilineales</taxon>
        <taxon>Cymatolegaceae</taxon>
        <taxon>Dactylococcopsis</taxon>
    </lineage>
</organism>